<dbReference type="AlphaFoldDB" id="A0AAD8WXW8"/>
<gene>
    <name evidence="1" type="ORF">QYE76_045658</name>
</gene>
<sequence>MAARAHDFAALALRGRGACLNFSDSLRRLRRRRSEAAVVSPVDSWGEELVASCPYFPMVMGGLEFEMQGYLDMAQGMLIQPPPSAWVEEEYAYDWTTDVSLWIY</sequence>
<dbReference type="PANTHER" id="PTHR31839:SF2">
    <property type="entry name" value="DEHYDRATION-RESPONSIVE ELEMENT-BINDING PROTEIN 1D"/>
    <property type="match status" value="1"/>
</dbReference>
<reference evidence="1" key="1">
    <citation type="submission" date="2023-07" db="EMBL/GenBank/DDBJ databases">
        <title>A chromosome-level genome assembly of Lolium multiflorum.</title>
        <authorList>
            <person name="Chen Y."/>
            <person name="Copetti D."/>
            <person name="Kolliker R."/>
            <person name="Studer B."/>
        </authorList>
    </citation>
    <scope>NUCLEOTIDE SEQUENCE</scope>
    <source>
        <strain evidence="1">02402/16</strain>
        <tissue evidence="1">Leaf</tissue>
    </source>
</reference>
<name>A0AAD8WXW8_LOLMU</name>
<comment type="caution">
    <text evidence="1">The sequence shown here is derived from an EMBL/GenBank/DDBJ whole genome shotgun (WGS) entry which is preliminary data.</text>
</comment>
<evidence type="ECO:0000313" key="1">
    <source>
        <dbReference type="EMBL" id="KAK1684810.1"/>
    </source>
</evidence>
<dbReference type="EMBL" id="JAUUTY010000002">
    <property type="protein sequence ID" value="KAK1684810.1"/>
    <property type="molecule type" value="Genomic_DNA"/>
</dbReference>
<dbReference type="Proteomes" id="UP001231189">
    <property type="component" value="Unassembled WGS sequence"/>
</dbReference>
<dbReference type="InterPro" id="IPR045277">
    <property type="entry name" value="DRE1A-I"/>
</dbReference>
<protein>
    <submittedName>
        <fullName evidence="1">Uncharacterized protein</fullName>
    </submittedName>
</protein>
<proteinExistence type="predicted"/>
<dbReference type="PANTHER" id="PTHR31839">
    <property type="entry name" value="DEHYDRATION-RESPONSIVE ELEMENT-BINDING PROTEIN 1D"/>
    <property type="match status" value="1"/>
</dbReference>
<dbReference type="GO" id="GO:0003700">
    <property type="term" value="F:DNA-binding transcription factor activity"/>
    <property type="evidence" value="ECO:0007669"/>
    <property type="project" value="InterPro"/>
</dbReference>
<evidence type="ECO:0000313" key="2">
    <source>
        <dbReference type="Proteomes" id="UP001231189"/>
    </source>
</evidence>
<keyword evidence="2" id="KW-1185">Reference proteome</keyword>
<accession>A0AAD8WXW8</accession>
<organism evidence="1 2">
    <name type="scientific">Lolium multiflorum</name>
    <name type="common">Italian ryegrass</name>
    <name type="synonym">Lolium perenne subsp. multiflorum</name>
    <dbReference type="NCBI Taxonomy" id="4521"/>
    <lineage>
        <taxon>Eukaryota</taxon>
        <taxon>Viridiplantae</taxon>
        <taxon>Streptophyta</taxon>
        <taxon>Embryophyta</taxon>
        <taxon>Tracheophyta</taxon>
        <taxon>Spermatophyta</taxon>
        <taxon>Magnoliopsida</taxon>
        <taxon>Liliopsida</taxon>
        <taxon>Poales</taxon>
        <taxon>Poaceae</taxon>
        <taxon>BOP clade</taxon>
        <taxon>Pooideae</taxon>
        <taxon>Poodae</taxon>
        <taxon>Poeae</taxon>
        <taxon>Poeae Chloroplast Group 2 (Poeae type)</taxon>
        <taxon>Loliodinae</taxon>
        <taxon>Loliinae</taxon>
        <taxon>Lolium</taxon>
    </lineage>
</organism>